<dbReference type="PANTHER" id="PTHR12117:SF0">
    <property type="entry name" value="PROLYL 3-HYDROXYLASE OGFOD1"/>
    <property type="match status" value="1"/>
</dbReference>
<dbReference type="GO" id="GO:0051213">
    <property type="term" value="F:dioxygenase activity"/>
    <property type="evidence" value="ECO:0007669"/>
    <property type="project" value="UniProtKB-KW"/>
</dbReference>
<evidence type="ECO:0000313" key="5">
    <source>
        <dbReference type="EMBL" id="MBY5958942.1"/>
    </source>
</evidence>
<organism evidence="5 6">
    <name type="scientific">Membranihabitans marinus</name>
    <dbReference type="NCBI Taxonomy" id="1227546"/>
    <lineage>
        <taxon>Bacteria</taxon>
        <taxon>Pseudomonadati</taxon>
        <taxon>Bacteroidota</taxon>
        <taxon>Saprospiria</taxon>
        <taxon>Saprospirales</taxon>
        <taxon>Saprospiraceae</taxon>
        <taxon>Membranihabitans</taxon>
    </lineage>
</organism>
<keyword evidence="3" id="KW-0560">Oxidoreductase</keyword>
<dbReference type="AlphaFoldDB" id="A0A953HNN4"/>
<dbReference type="GO" id="GO:0005506">
    <property type="term" value="F:iron ion binding"/>
    <property type="evidence" value="ECO:0007669"/>
    <property type="project" value="InterPro"/>
</dbReference>
<dbReference type="SMART" id="SM00702">
    <property type="entry name" value="P4Hc"/>
    <property type="match status" value="1"/>
</dbReference>
<dbReference type="GO" id="GO:0031418">
    <property type="term" value="F:L-ascorbic acid binding"/>
    <property type="evidence" value="ECO:0007669"/>
    <property type="project" value="InterPro"/>
</dbReference>
<gene>
    <name evidence="5" type="ORF">KUV50_12395</name>
</gene>
<dbReference type="Proteomes" id="UP000753961">
    <property type="component" value="Unassembled WGS sequence"/>
</dbReference>
<comment type="cofactor">
    <cofactor evidence="1">
        <name>L-ascorbate</name>
        <dbReference type="ChEBI" id="CHEBI:38290"/>
    </cofactor>
</comment>
<evidence type="ECO:0000256" key="2">
    <source>
        <dbReference type="ARBA" id="ARBA00022964"/>
    </source>
</evidence>
<keyword evidence="6" id="KW-1185">Reference proteome</keyword>
<dbReference type="Pfam" id="PF13640">
    <property type="entry name" value="2OG-FeII_Oxy_3"/>
    <property type="match status" value="1"/>
</dbReference>
<dbReference type="GO" id="GO:0016705">
    <property type="term" value="F:oxidoreductase activity, acting on paired donors, with incorporation or reduction of molecular oxygen"/>
    <property type="evidence" value="ECO:0007669"/>
    <property type="project" value="InterPro"/>
</dbReference>
<evidence type="ECO:0000313" key="6">
    <source>
        <dbReference type="Proteomes" id="UP000753961"/>
    </source>
</evidence>
<protein>
    <submittedName>
        <fullName evidence="5">2OG-Fe(II) oxygenase</fullName>
    </submittedName>
</protein>
<comment type="caution">
    <text evidence="5">The sequence shown here is derived from an EMBL/GenBank/DDBJ whole genome shotgun (WGS) entry which is preliminary data.</text>
</comment>
<sequence>MAQFISPKYANLRELAQECKAEYQSARPFPYIYFDNFFDPEFLSSVLDEFPDLEKKKEIHYSNPNEEKLATRGEYSFQENTRKLVHYLNSQPFLEFLNEMTGIKETLVPDPYFEGGGFHQIKPGGFLKVHVDFHKHRKMNLDRRLNLLIYLNKDWKEEYGGHFELWKTDMSECGARIAPLFNRVALFSTTDLSYHGHPDKLTCPPDRSRKSLALYYYSNGRSDSVDTVTGKRITTTFASRKGQDSPRMKVYNNAVNLANDLLPPIVVRTIKKFRNT</sequence>
<evidence type="ECO:0000256" key="3">
    <source>
        <dbReference type="ARBA" id="ARBA00023002"/>
    </source>
</evidence>
<keyword evidence="2" id="KW-0223">Dioxygenase</keyword>
<proteinExistence type="predicted"/>
<name>A0A953HNN4_9BACT</name>
<evidence type="ECO:0000256" key="1">
    <source>
        <dbReference type="ARBA" id="ARBA00001961"/>
    </source>
</evidence>
<dbReference type="Gene3D" id="2.60.120.620">
    <property type="entry name" value="q2cbj1_9rhob like domain"/>
    <property type="match status" value="1"/>
</dbReference>
<dbReference type="InterPro" id="IPR051842">
    <property type="entry name" value="uS12_prolyl_hydroxylase"/>
</dbReference>
<dbReference type="PANTHER" id="PTHR12117">
    <property type="entry name" value="HISTONE ACETYLTRANSFERASE COMPLEX"/>
    <property type="match status" value="1"/>
</dbReference>
<evidence type="ECO:0000259" key="4">
    <source>
        <dbReference type="SMART" id="SM00702"/>
    </source>
</evidence>
<dbReference type="InterPro" id="IPR044862">
    <property type="entry name" value="Pro_4_hyd_alph_FE2OG_OXY"/>
</dbReference>
<reference evidence="5" key="1">
    <citation type="submission" date="2021-06" db="EMBL/GenBank/DDBJ databases">
        <title>44 bacteria genomes isolated from Dapeng, Shenzhen.</title>
        <authorList>
            <person name="Zheng W."/>
            <person name="Yu S."/>
            <person name="Huang Y."/>
        </authorList>
    </citation>
    <scope>NUCLEOTIDE SEQUENCE</scope>
    <source>
        <strain evidence="5">DP5N28-2</strain>
    </source>
</reference>
<accession>A0A953HNN4</accession>
<dbReference type="InterPro" id="IPR006620">
    <property type="entry name" value="Pro_4_hyd_alph"/>
</dbReference>
<dbReference type="RefSeq" id="WP_222580482.1">
    <property type="nucleotide sequence ID" value="NZ_JAHVHU010000011.1"/>
</dbReference>
<feature type="domain" description="Prolyl 4-hydroxylase alpha subunit" evidence="4">
    <location>
        <begin position="29"/>
        <end position="217"/>
    </location>
</feature>
<dbReference type="EMBL" id="JAHVHU010000011">
    <property type="protein sequence ID" value="MBY5958942.1"/>
    <property type="molecule type" value="Genomic_DNA"/>
</dbReference>